<feature type="domain" description="PIN" evidence="1">
    <location>
        <begin position="3"/>
        <end position="116"/>
    </location>
</feature>
<evidence type="ECO:0000313" key="3">
    <source>
        <dbReference type="Proteomes" id="UP001310022"/>
    </source>
</evidence>
<gene>
    <name evidence="2" type="ORF">PEDI_02260</name>
</gene>
<reference evidence="2 3" key="1">
    <citation type="submission" date="2021-12" db="EMBL/GenBank/DDBJ databases">
        <title>Genome sequencing of bacteria with rrn-lacking chromosome and rrn-plasmid.</title>
        <authorList>
            <person name="Anda M."/>
            <person name="Iwasaki W."/>
        </authorList>
    </citation>
    <scope>NUCLEOTIDE SEQUENCE [LARGE SCALE GENOMIC DNA]</scope>
    <source>
        <strain evidence="2 3">NBRC 15940</strain>
    </source>
</reference>
<dbReference type="EMBL" id="BQKE01000001">
    <property type="protein sequence ID" value="GJM59674.1"/>
    <property type="molecule type" value="Genomic_DNA"/>
</dbReference>
<dbReference type="Proteomes" id="UP001310022">
    <property type="component" value="Unassembled WGS sequence"/>
</dbReference>
<dbReference type="Gene3D" id="3.40.50.1010">
    <property type="entry name" value="5'-nuclease"/>
    <property type="match status" value="1"/>
</dbReference>
<sequence length="137" mass="16092">MDRIFLDTNVVLDLLLKRKEFLTDAIRLFTLIEYKKIEAVVCPVTYTTASYFLSREKYQNQDELFTWLSILLKTAVVDGEIIQKALHSKFRDFEDSVQHQCAINEGCKVIITRNRKYFQHALLPVMLPKEYLASLEK</sequence>
<dbReference type="InterPro" id="IPR029060">
    <property type="entry name" value="PIN-like_dom_sf"/>
</dbReference>
<protein>
    <submittedName>
        <fullName evidence="2">Twitching motility protein PilT</fullName>
    </submittedName>
</protein>
<dbReference type="CDD" id="cd09854">
    <property type="entry name" value="PIN_VapC-like"/>
    <property type="match status" value="1"/>
</dbReference>
<keyword evidence="3" id="KW-1185">Reference proteome</keyword>
<organism evidence="2 3">
    <name type="scientific">Persicobacter diffluens</name>
    <dbReference type="NCBI Taxonomy" id="981"/>
    <lineage>
        <taxon>Bacteria</taxon>
        <taxon>Pseudomonadati</taxon>
        <taxon>Bacteroidota</taxon>
        <taxon>Cytophagia</taxon>
        <taxon>Cytophagales</taxon>
        <taxon>Persicobacteraceae</taxon>
        <taxon>Persicobacter</taxon>
    </lineage>
</organism>
<proteinExistence type="predicted"/>
<name>A0AAN4VUR4_9BACT</name>
<dbReference type="SUPFAM" id="SSF88723">
    <property type="entry name" value="PIN domain-like"/>
    <property type="match status" value="1"/>
</dbReference>
<evidence type="ECO:0000259" key="1">
    <source>
        <dbReference type="Pfam" id="PF13470"/>
    </source>
</evidence>
<evidence type="ECO:0000313" key="2">
    <source>
        <dbReference type="EMBL" id="GJM59674.1"/>
    </source>
</evidence>
<dbReference type="RefSeq" id="WP_338235663.1">
    <property type="nucleotide sequence ID" value="NZ_BQKE01000001.1"/>
</dbReference>
<dbReference type="AlphaFoldDB" id="A0AAN4VUR4"/>
<dbReference type="Pfam" id="PF13470">
    <property type="entry name" value="PIN_3"/>
    <property type="match status" value="1"/>
</dbReference>
<accession>A0AAN4VUR4</accession>
<dbReference type="InterPro" id="IPR002716">
    <property type="entry name" value="PIN_dom"/>
</dbReference>
<comment type="caution">
    <text evidence="2">The sequence shown here is derived from an EMBL/GenBank/DDBJ whole genome shotgun (WGS) entry which is preliminary data.</text>
</comment>